<dbReference type="AlphaFoldDB" id="A0A2C8ZTF5"/>
<reference evidence="1 2" key="1">
    <citation type="submission" date="2017-09" db="EMBL/GenBank/DDBJ databases">
        <authorList>
            <person name="Ehlers B."/>
            <person name="Leendertz F.H."/>
        </authorList>
    </citation>
    <scope>NUCLEOTIDE SEQUENCE [LARGE SCALE GENOMIC DNA]</scope>
    <source>
        <strain evidence="1 2">CGMCC 1.05381</strain>
    </source>
</reference>
<dbReference type="Proteomes" id="UP000219440">
    <property type="component" value="Unassembled WGS sequence"/>
</dbReference>
<evidence type="ECO:0000313" key="2">
    <source>
        <dbReference type="Proteomes" id="UP000219440"/>
    </source>
</evidence>
<gene>
    <name evidence="1" type="ORF">SAMN06296378_1864</name>
</gene>
<name>A0A2C8ZTF5_9MICO</name>
<dbReference type="OrthoDB" id="5116672at2"/>
<organism evidence="1 2">
    <name type="scientific">Salinibacterium xinjiangense</name>
    <dbReference type="NCBI Taxonomy" id="386302"/>
    <lineage>
        <taxon>Bacteria</taxon>
        <taxon>Bacillati</taxon>
        <taxon>Actinomycetota</taxon>
        <taxon>Actinomycetes</taxon>
        <taxon>Micrococcales</taxon>
        <taxon>Microbacteriaceae</taxon>
        <taxon>Salinibacterium</taxon>
    </lineage>
</organism>
<keyword evidence="2" id="KW-1185">Reference proteome</keyword>
<sequence length="134" mass="14684">MGRLPKPGGAVIEPRSFTNIPKKFGQTSSRLTVGTIDSPQQGAAEFQHALMNRIREWLVDRGMNLRGYCNVTELPSGLTADRFYRLSVGEAMMGLTDLMYWASVIPDFAEMAGRVMEAVAAKPEDEDQVASTTG</sequence>
<proteinExistence type="predicted"/>
<dbReference type="RefSeq" id="WP_143544680.1">
    <property type="nucleotide sequence ID" value="NZ_BMLC01000005.1"/>
</dbReference>
<accession>A0A2C8ZTF5</accession>
<dbReference type="EMBL" id="OCST01000004">
    <property type="protein sequence ID" value="SOE68903.1"/>
    <property type="molecule type" value="Genomic_DNA"/>
</dbReference>
<evidence type="ECO:0000313" key="1">
    <source>
        <dbReference type="EMBL" id="SOE68903.1"/>
    </source>
</evidence>
<protein>
    <submittedName>
        <fullName evidence="1">Uncharacterized protein</fullName>
    </submittedName>
</protein>